<evidence type="ECO:0000313" key="1">
    <source>
        <dbReference type="EMBL" id="QHU10435.1"/>
    </source>
</evidence>
<dbReference type="EMBL" id="MN740756">
    <property type="protein sequence ID" value="QHU10435.1"/>
    <property type="molecule type" value="Genomic_DNA"/>
</dbReference>
<name>A0A6C0JXF1_9ZZZZ</name>
<dbReference type="AlphaFoldDB" id="A0A6C0JXF1"/>
<reference evidence="1" key="1">
    <citation type="journal article" date="2020" name="Nature">
        <title>Giant virus diversity and host interactions through global metagenomics.</title>
        <authorList>
            <person name="Schulz F."/>
            <person name="Roux S."/>
            <person name="Paez-Espino D."/>
            <person name="Jungbluth S."/>
            <person name="Walsh D.A."/>
            <person name="Denef V.J."/>
            <person name="McMahon K.D."/>
            <person name="Konstantinidis K.T."/>
            <person name="Eloe-Fadrosh E.A."/>
            <person name="Kyrpides N.C."/>
            <person name="Woyke T."/>
        </authorList>
    </citation>
    <scope>NUCLEOTIDE SEQUENCE</scope>
    <source>
        <strain evidence="1">GVMAG-S-1101164-67</strain>
    </source>
</reference>
<protein>
    <submittedName>
        <fullName evidence="1">Uncharacterized protein</fullName>
    </submittedName>
</protein>
<proteinExistence type="predicted"/>
<accession>A0A6C0JXF1</accession>
<organism evidence="1">
    <name type="scientific">viral metagenome</name>
    <dbReference type="NCBI Taxonomy" id="1070528"/>
    <lineage>
        <taxon>unclassified sequences</taxon>
        <taxon>metagenomes</taxon>
        <taxon>organismal metagenomes</taxon>
    </lineage>
</organism>
<sequence>MQLRSGKNIQTVSVSSNDSQYNLRFYGECNRVNITMTMDNEISSSKPSTPIIAKHSMTLRPRKSEVSHLSVHLENLHINCNHELFRDWLIARLKGFIEDFHKINNRSYKKLVLERSQLFVEMTAVLYDHIDYITSSGEFVKFSHVLYSKLCEFIREITDLLNVAKQGTYGSCNFSYNERTFLGNVRADIVKLSVIMKSRLPMLVA</sequence>